<evidence type="ECO:0000313" key="4">
    <source>
        <dbReference type="Proteomes" id="UP000473278"/>
    </source>
</evidence>
<dbReference type="InterPro" id="IPR011519">
    <property type="entry name" value="UnbV_ASPIC"/>
</dbReference>
<organism evidence="3 4">
    <name type="scientific">Halalkalibaculum roseum</name>
    <dbReference type="NCBI Taxonomy" id="2709311"/>
    <lineage>
        <taxon>Bacteria</taxon>
        <taxon>Pseudomonadati</taxon>
        <taxon>Balneolota</taxon>
        <taxon>Balneolia</taxon>
        <taxon>Balneolales</taxon>
        <taxon>Balneolaceae</taxon>
        <taxon>Halalkalibaculum</taxon>
    </lineage>
</organism>
<dbReference type="PANTHER" id="PTHR16026">
    <property type="entry name" value="CARTILAGE ACIDIC PROTEIN 1"/>
    <property type="match status" value="1"/>
</dbReference>
<dbReference type="Pfam" id="PF07593">
    <property type="entry name" value="UnbV_ASPIC"/>
    <property type="match status" value="2"/>
</dbReference>
<dbReference type="InterPro" id="IPR028994">
    <property type="entry name" value="Integrin_alpha_N"/>
</dbReference>
<evidence type="ECO:0000259" key="2">
    <source>
        <dbReference type="Pfam" id="PF07593"/>
    </source>
</evidence>
<dbReference type="RefSeq" id="WP_249066962.1">
    <property type="nucleotide sequence ID" value="NZ_JAALLT010000003.1"/>
</dbReference>
<evidence type="ECO:0000256" key="1">
    <source>
        <dbReference type="ARBA" id="ARBA00022729"/>
    </source>
</evidence>
<keyword evidence="4" id="KW-1185">Reference proteome</keyword>
<feature type="domain" description="ASPIC/UnbV" evidence="2">
    <location>
        <begin position="556"/>
        <end position="621"/>
    </location>
</feature>
<gene>
    <name evidence="3" type="ORF">G3570_10270</name>
</gene>
<sequence>MAITILVAIVGCSHPQTGEWHNETDYRWKEMGSSFHFFQQNGFEAKSPDETGISFTNRLKNEQIERNRNLLNGSGVAAGDIDGDGWIDLYFAKLDGPNKLYKNLGNWQFRDITAQSGLGLSNQFSTGVNFADIDGDSDLDLLVTALGSTNKIFINNGEGQFQEIAGALGTGAYGSMSSTFGDIDRDGDLDLYITNYKQKSAKDIYPRQRGFSDIIKQDDQGNYYIPDHLKPHYEFEQRGDVMLWFETGENDLLYENDGTGNFTEIPFSSGVFEDQDGEAITAHNGWGLHTRFFDINEDGYPDLYVCNDFETPDRIWINDGDGTFTEIDPLAIRHLSLSSMSVDISDINRDGAYDIFVVEMLSRDYRLRSKQLSTMIPLPDTTGTISNRPLYMGNTLFLNRSDNTFSEIAEYSGVAASEWSWATSFLDVDLDGYEDIIVATGNYFDTQDLDANSKIARREQMGTIDPTQTMFEYPSLESQNVAFKNNGNLQFKDKSTEWGFDEDDISHGLASADLDNDGDQDLVFNRLGSEAGLFENKATKPRIRIRLQGEQPNTHGIGSTIEVKVGSLIQKKQVTASGSYLSGSPADYTFAASDDSVMSIRITWPDGSVNTIPDVQANRFYEIIKTVNNSTAGHNQSDQLSTYFKDVSSKLQHEHQDPFFDDFEAQPLLPYRLSQPGPAGSFFDVNKDGFDDLLIGTGKSRHMAYYQNDERGNFKEVSDPALSEHLDNDLSGILGWHDSRGTHIVTGNYLYEDSSTASHSFNIFSESNSDFSRSYTQEIKSNPGTATGPLAMADIDADGDLDLFAGKRFKPYNYPVPVSSHLYINNSGNFEPVQQQENPFEKVGLVSGAVFSDLDLDGYPELLLATEWGPIKIFKNEQGKFSEITHSTIFGGLTGRWKGITTGDFNNDGRLDILATNQGLNDFYMSRDESEKYMLYGNFDNNENTEIIEAHYEKDLNAIVPSRKLRLLGAEIPFIGKQFWSFEQFSNSTLQEMTDNAAVEIDTVEINTAKTMLFLNFQDGFRTAPLPQEIQFASGYSAVVMDFNADGNEDLFLSQNFFGTRTQDRRSDAGRGLLLQGDGTGKFKTVDGVKSGIKVYGEQRAAAVSDYNRDNRIDLLVTQNSAQTKLFENRSSKSALRITLKGGKDNPTAIGAAARLLYEKHSGPLREIKAGSGYWSQNSADLLLGYQNYPRAVQVNWPGGKTDTLTLTQKSDNIIIYKDGTIEYN</sequence>
<feature type="domain" description="ASPIC/UnbV" evidence="2">
    <location>
        <begin position="1149"/>
        <end position="1206"/>
    </location>
</feature>
<name>A0A6M1SPJ2_9BACT</name>
<proteinExistence type="predicted"/>
<dbReference type="Proteomes" id="UP000473278">
    <property type="component" value="Unassembled WGS sequence"/>
</dbReference>
<comment type="caution">
    <text evidence="3">The sequence shown here is derived from an EMBL/GenBank/DDBJ whole genome shotgun (WGS) entry which is preliminary data.</text>
</comment>
<dbReference type="PANTHER" id="PTHR16026:SF0">
    <property type="entry name" value="CARTILAGE ACIDIC PROTEIN 1"/>
    <property type="match status" value="1"/>
</dbReference>
<accession>A0A6M1SPJ2</accession>
<dbReference type="InterPro" id="IPR013517">
    <property type="entry name" value="FG-GAP"/>
</dbReference>
<dbReference type="SUPFAM" id="SSF69318">
    <property type="entry name" value="Integrin alpha N-terminal domain"/>
    <property type="match status" value="3"/>
</dbReference>
<protein>
    <recommendedName>
        <fullName evidence="2">ASPIC/UnbV domain-containing protein</fullName>
    </recommendedName>
</protein>
<reference evidence="3 4" key="1">
    <citation type="submission" date="2020-02" db="EMBL/GenBank/DDBJ databases">
        <title>Balneolaceae bacterium YR4-1, complete genome.</title>
        <authorList>
            <person name="Li Y."/>
            <person name="Wu S."/>
        </authorList>
    </citation>
    <scope>NUCLEOTIDE SEQUENCE [LARGE SCALE GENOMIC DNA]</scope>
    <source>
        <strain evidence="3 4">YR4-1</strain>
    </source>
</reference>
<dbReference type="InterPro" id="IPR027039">
    <property type="entry name" value="Crtac1"/>
</dbReference>
<dbReference type="Pfam" id="PF13517">
    <property type="entry name" value="FG-GAP_3"/>
    <property type="match status" value="3"/>
</dbReference>
<keyword evidence="1" id="KW-0732">Signal</keyword>
<dbReference type="EMBL" id="JAALLT010000003">
    <property type="protein sequence ID" value="NGP77019.1"/>
    <property type="molecule type" value="Genomic_DNA"/>
</dbReference>
<dbReference type="Gene3D" id="2.130.10.130">
    <property type="entry name" value="Integrin alpha, N-terminal"/>
    <property type="match status" value="5"/>
</dbReference>
<evidence type="ECO:0000313" key="3">
    <source>
        <dbReference type="EMBL" id="NGP77019.1"/>
    </source>
</evidence>
<dbReference type="AlphaFoldDB" id="A0A6M1SPJ2"/>